<gene>
    <name evidence="4" type="ORF">THMIRHAM_07140</name>
</gene>
<dbReference type="InterPro" id="IPR036866">
    <property type="entry name" value="RibonucZ/Hydroxyglut_hydro"/>
</dbReference>
<dbReference type="Proteomes" id="UP001054820">
    <property type="component" value="Chromosome"/>
</dbReference>
<dbReference type="InterPro" id="IPR001279">
    <property type="entry name" value="Metallo-B-lactamas"/>
</dbReference>
<reference evidence="4" key="1">
    <citation type="journal article" date="2022" name="Arch. Microbiol.">
        <title>Thiomicrorhabdus immobilis sp. nov., a mesophilic sulfur-oxidizing bacterium isolated from sediment of a brackish lake in northern Japan.</title>
        <authorList>
            <person name="Kojima H."/>
            <person name="Mochizuki J."/>
            <person name="Kanda M."/>
            <person name="Watanabe T."/>
            <person name="Fukui M."/>
        </authorList>
    </citation>
    <scope>NUCLEOTIDE SEQUENCE</scope>
    <source>
        <strain evidence="4">Am19</strain>
    </source>
</reference>
<comment type="similarity">
    <text evidence="1">Belongs to the metallo-beta-lactamase superfamily. Class-B beta-lactamase family.</text>
</comment>
<sequence length="367" mass="41029">MKKSTLISALLITINSSATFASDVYIESFETYGKEMQSFPGGQEFSNSIQAYYKDVEQTQKSVGYIGKPLALPKPIKVAEGVYTIVGSLIWHNPSNFGLNNNLTFIIFEDGVFVFNAGPNPAVAYSFHQQIKKITDKPVKWVAVENSQGHAYLGASYWVDQGVKNLYSHDVANRDFHNGYPFIKKSWGDRVGHEITETARDVSDKFTTFEDKMTVDVGGGETVQILNFGPGHTPGSTIVYLPSRNIVLPGDLAYNHRMLALFSYTDTQKWAKTFEKFMNTMPKDVLIIPGHGSPTNMAKVKQDTYDYLKFMHKEVKAIIEAGGGIEDTAKIDQSAYQDRPVFEQTHKNNAAHIYKEMVGEDLGQSFE</sequence>
<evidence type="ECO:0000313" key="5">
    <source>
        <dbReference type="Proteomes" id="UP001054820"/>
    </source>
</evidence>
<dbReference type="Gene3D" id="3.60.15.10">
    <property type="entry name" value="Ribonuclease Z/Hydroxyacylglutathione hydrolase-like"/>
    <property type="match status" value="1"/>
</dbReference>
<accession>A0ABM7MC88</accession>
<dbReference type="PANTHER" id="PTHR42951">
    <property type="entry name" value="METALLO-BETA-LACTAMASE DOMAIN-CONTAINING"/>
    <property type="match status" value="1"/>
</dbReference>
<evidence type="ECO:0000259" key="3">
    <source>
        <dbReference type="SMART" id="SM00849"/>
    </source>
</evidence>
<keyword evidence="2" id="KW-0732">Signal</keyword>
<dbReference type="PANTHER" id="PTHR42951:SF4">
    <property type="entry name" value="ACYL-COENZYME A THIOESTERASE MBLAC2"/>
    <property type="match status" value="1"/>
</dbReference>
<dbReference type="CDD" id="cd16282">
    <property type="entry name" value="metallo-hydrolase-like_MBL-fold"/>
    <property type="match status" value="1"/>
</dbReference>
<proteinExistence type="inferred from homology"/>
<name>A0ABM7MC88_9GAMM</name>
<feature type="signal peptide" evidence="2">
    <location>
        <begin position="1"/>
        <end position="21"/>
    </location>
</feature>
<feature type="domain" description="Metallo-beta-lactamase" evidence="3">
    <location>
        <begin position="100"/>
        <end position="291"/>
    </location>
</feature>
<evidence type="ECO:0000313" key="4">
    <source>
        <dbReference type="EMBL" id="BCN92929.1"/>
    </source>
</evidence>
<evidence type="ECO:0000256" key="2">
    <source>
        <dbReference type="SAM" id="SignalP"/>
    </source>
</evidence>
<dbReference type="SUPFAM" id="SSF56281">
    <property type="entry name" value="Metallo-hydrolase/oxidoreductase"/>
    <property type="match status" value="1"/>
</dbReference>
<organism evidence="4 5">
    <name type="scientific">Thiomicrorhabdus immobilis</name>
    <dbReference type="NCBI Taxonomy" id="2791037"/>
    <lineage>
        <taxon>Bacteria</taxon>
        <taxon>Pseudomonadati</taxon>
        <taxon>Pseudomonadota</taxon>
        <taxon>Gammaproteobacteria</taxon>
        <taxon>Thiotrichales</taxon>
        <taxon>Piscirickettsiaceae</taxon>
        <taxon>Thiomicrorhabdus</taxon>
    </lineage>
</organism>
<protein>
    <recommendedName>
        <fullName evidence="3">Metallo-beta-lactamase domain-containing protein</fullName>
    </recommendedName>
</protein>
<feature type="chain" id="PRO_5047439565" description="Metallo-beta-lactamase domain-containing protein" evidence="2">
    <location>
        <begin position="22"/>
        <end position="367"/>
    </location>
</feature>
<dbReference type="Pfam" id="PF00753">
    <property type="entry name" value="Lactamase_B"/>
    <property type="match status" value="1"/>
</dbReference>
<dbReference type="EMBL" id="AP024202">
    <property type="protein sequence ID" value="BCN92929.1"/>
    <property type="molecule type" value="Genomic_DNA"/>
</dbReference>
<evidence type="ECO:0000256" key="1">
    <source>
        <dbReference type="ARBA" id="ARBA00005250"/>
    </source>
</evidence>
<dbReference type="RefSeq" id="WP_237263542.1">
    <property type="nucleotide sequence ID" value="NZ_AP024202.1"/>
</dbReference>
<dbReference type="SMART" id="SM00849">
    <property type="entry name" value="Lactamase_B"/>
    <property type="match status" value="1"/>
</dbReference>
<keyword evidence="5" id="KW-1185">Reference proteome</keyword>
<dbReference type="InterPro" id="IPR050855">
    <property type="entry name" value="NDM-1-like"/>
</dbReference>